<dbReference type="PANTHER" id="PTHR43884">
    <property type="entry name" value="ACYL-COA DEHYDROGENASE"/>
    <property type="match status" value="1"/>
</dbReference>
<dbReference type="SUPFAM" id="SSF56645">
    <property type="entry name" value="Acyl-CoA dehydrogenase NM domain-like"/>
    <property type="match status" value="1"/>
</dbReference>
<dbReference type="InterPro" id="IPR009100">
    <property type="entry name" value="AcylCoA_DH/oxidase_NM_dom_sf"/>
</dbReference>
<dbReference type="EMBL" id="BNAV01000001">
    <property type="protein sequence ID" value="GHF41393.1"/>
    <property type="molecule type" value="Genomic_DNA"/>
</dbReference>
<evidence type="ECO:0000259" key="8">
    <source>
        <dbReference type="Pfam" id="PF02770"/>
    </source>
</evidence>
<dbReference type="InterPro" id="IPR037069">
    <property type="entry name" value="AcylCoA_DH/ox_N_sf"/>
</dbReference>
<reference evidence="10" key="2">
    <citation type="submission" date="2020-09" db="EMBL/GenBank/DDBJ databases">
        <authorList>
            <person name="Sun Q."/>
            <person name="Zhou Y."/>
        </authorList>
    </citation>
    <scope>NUCLEOTIDE SEQUENCE</scope>
    <source>
        <strain evidence="10">CGMCC 4.7679</strain>
    </source>
</reference>
<dbReference type="FunFam" id="1.20.140.10:FF:000004">
    <property type="entry name" value="Acyl-CoA dehydrogenase FadE25"/>
    <property type="match status" value="1"/>
</dbReference>
<dbReference type="InterPro" id="IPR036250">
    <property type="entry name" value="AcylCo_DH-like_C"/>
</dbReference>
<dbReference type="InterPro" id="IPR006091">
    <property type="entry name" value="Acyl-CoA_Oxase/DH_mid-dom"/>
</dbReference>
<evidence type="ECO:0000259" key="7">
    <source>
        <dbReference type="Pfam" id="PF00441"/>
    </source>
</evidence>
<dbReference type="PIRSF" id="PIRSF016578">
    <property type="entry name" value="HsaA"/>
    <property type="match status" value="1"/>
</dbReference>
<evidence type="ECO:0000259" key="9">
    <source>
        <dbReference type="Pfam" id="PF02771"/>
    </source>
</evidence>
<dbReference type="GO" id="GO:0003995">
    <property type="term" value="F:acyl-CoA dehydrogenase activity"/>
    <property type="evidence" value="ECO:0007669"/>
    <property type="project" value="InterPro"/>
</dbReference>
<evidence type="ECO:0000256" key="3">
    <source>
        <dbReference type="ARBA" id="ARBA00022630"/>
    </source>
</evidence>
<comment type="cofactor">
    <cofactor evidence="1 6">
        <name>FAD</name>
        <dbReference type="ChEBI" id="CHEBI:57692"/>
    </cofactor>
</comment>
<dbReference type="PANTHER" id="PTHR43884:SF12">
    <property type="entry name" value="ISOVALERYL-COA DEHYDROGENASE, MITOCHONDRIAL-RELATED"/>
    <property type="match status" value="1"/>
</dbReference>
<reference evidence="10" key="1">
    <citation type="journal article" date="2014" name="Int. J. Syst. Evol. Microbiol.">
        <title>Complete genome sequence of Corynebacterium casei LMG S-19264T (=DSM 44701T), isolated from a smear-ripened cheese.</title>
        <authorList>
            <consortium name="US DOE Joint Genome Institute (JGI-PGF)"/>
            <person name="Walter F."/>
            <person name="Albersmeier A."/>
            <person name="Kalinowski J."/>
            <person name="Ruckert C."/>
        </authorList>
    </citation>
    <scope>NUCLEOTIDE SEQUENCE</scope>
    <source>
        <strain evidence="10">CGMCC 4.7679</strain>
    </source>
</reference>
<accession>A0A8H9ISL8</accession>
<evidence type="ECO:0000256" key="1">
    <source>
        <dbReference type="ARBA" id="ARBA00001974"/>
    </source>
</evidence>
<evidence type="ECO:0000256" key="4">
    <source>
        <dbReference type="ARBA" id="ARBA00022827"/>
    </source>
</evidence>
<dbReference type="SUPFAM" id="SSF47203">
    <property type="entry name" value="Acyl-CoA dehydrogenase C-terminal domain-like"/>
    <property type="match status" value="1"/>
</dbReference>
<evidence type="ECO:0000313" key="10">
    <source>
        <dbReference type="EMBL" id="GHF41393.1"/>
    </source>
</evidence>
<sequence>MTVLWEPTLDAEAARWRDVARKVATERFAPLAEELDREQRYPTEHITTFVETGLSGMLVPAEYGGAGLSMTAICAVVEEVSAACASTGAILAAHALGAVPLRLAGTEAQRRDVLGPLRGGEAISFALTEEGAGSDAAALKARAEADGDGYRLSGEKIYIGNGSISTRYVVFAKTDPAAGARGITAFLVSADAPGVTIDRVEDKMGIRGTRTSNLKLDNVRVEADAVLGEVGRGLKLALRTLDLGRISVAAQGLGIAYAAYRLAAAEATRRHPFGKPLIENQGIGFRLADLAVDLSAARMLTYEAARAYDAGQPVSLPGAMAKLHTSEVAHRAVDLAVQVFGGDGFCKPCPAERLYRDQRVLEIYEGSSEIQRLVLGRAIAAEAAEA</sequence>
<dbReference type="Pfam" id="PF02771">
    <property type="entry name" value="Acyl-CoA_dh_N"/>
    <property type="match status" value="1"/>
</dbReference>
<name>A0A8H9ISL8_9PSEU</name>
<proteinExistence type="inferred from homology"/>
<keyword evidence="3 6" id="KW-0285">Flavoprotein</keyword>
<dbReference type="Gene3D" id="1.20.140.10">
    <property type="entry name" value="Butyryl-CoA Dehydrogenase, subunit A, domain 3"/>
    <property type="match status" value="1"/>
</dbReference>
<dbReference type="Gene3D" id="2.40.110.10">
    <property type="entry name" value="Butyryl-CoA Dehydrogenase, subunit A, domain 2"/>
    <property type="match status" value="1"/>
</dbReference>
<feature type="domain" description="Acyl-CoA dehydrogenase/oxidase C-terminal" evidence="7">
    <location>
        <begin position="231"/>
        <end position="379"/>
    </location>
</feature>
<keyword evidence="11" id="KW-1185">Reference proteome</keyword>
<dbReference type="Proteomes" id="UP000658656">
    <property type="component" value="Unassembled WGS sequence"/>
</dbReference>
<feature type="domain" description="Acyl-CoA dehydrogenase/oxidase N-terminal" evidence="9">
    <location>
        <begin position="12"/>
        <end position="121"/>
    </location>
</feature>
<dbReference type="InterPro" id="IPR013786">
    <property type="entry name" value="AcylCoA_DH/ox_N"/>
</dbReference>
<dbReference type="RefSeq" id="WP_145938023.1">
    <property type="nucleotide sequence ID" value="NZ_BNAV01000001.1"/>
</dbReference>
<dbReference type="Pfam" id="PF02770">
    <property type="entry name" value="Acyl-CoA_dh_M"/>
    <property type="match status" value="1"/>
</dbReference>
<comment type="similarity">
    <text evidence="2 6">Belongs to the acyl-CoA dehydrogenase family.</text>
</comment>
<keyword evidence="4 6" id="KW-0274">FAD</keyword>
<evidence type="ECO:0000256" key="5">
    <source>
        <dbReference type="ARBA" id="ARBA00023002"/>
    </source>
</evidence>
<dbReference type="InterPro" id="IPR009075">
    <property type="entry name" value="AcylCo_DH/oxidase_C"/>
</dbReference>
<dbReference type="GO" id="GO:0050660">
    <property type="term" value="F:flavin adenine dinucleotide binding"/>
    <property type="evidence" value="ECO:0007669"/>
    <property type="project" value="InterPro"/>
</dbReference>
<dbReference type="Gene3D" id="1.10.540.10">
    <property type="entry name" value="Acyl-CoA dehydrogenase/oxidase, N-terminal domain"/>
    <property type="match status" value="1"/>
</dbReference>
<feature type="domain" description="Acyl-CoA oxidase/dehydrogenase middle" evidence="8">
    <location>
        <begin position="124"/>
        <end position="219"/>
    </location>
</feature>
<protein>
    <submittedName>
        <fullName evidence="10">Acyl-CoA dehydrogenase</fullName>
    </submittedName>
</protein>
<evidence type="ECO:0000256" key="6">
    <source>
        <dbReference type="RuleBase" id="RU362125"/>
    </source>
</evidence>
<dbReference type="PROSITE" id="PS00072">
    <property type="entry name" value="ACYL_COA_DH_1"/>
    <property type="match status" value="1"/>
</dbReference>
<dbReference type="AlphaFoldDB" id="A0A8H9ISL8"/>
<dbReference type="FunFam" id="2.40.110.10:FF:000001">
    <property type="entry name" value="Acyl-CoA dehydrogenase, mitochondrial"/>
    <property type="match status" value="1"/>
</dbReference>
<evidence type="ECO:0000256" key="2">
    <source>
        <dbReference type="ARBA" id="ARBA00009347"/>
    </source>
</evidence>
<dbReference type="OrthoDB" id="8876745at2"/>
<organism evidence="10 11">
    <name type="scientific">Amycolatopsis bartoniae</name>
    <dbReference type="NCBI Taxonomy" id="941986"/>
    <lineage>
        <taxon>Bacteria</taxon>
        <taxon>Bacillati</taxon>
        <taxon>Actinomycetota</taxon>
        <taxon>Actinomycetes</taxon>
        <taxon>Pseudonocardiales</taxon>
        <taxon>Pseudonocardiaceae</taxon>
        <taxon>Amycolatopsis</taxon>
    </lineage>
</organism>
<dbReference type="InterPro" id="IPR046373">
    <property type="entry name" value="Acyl-CoA_Oxase/DH_mid-dom_sf"/>
</dbReference>
<evidence type="ECO:0000313" key="11">
    <source>
        <dbReference type="Proteomes" id="UP000658656"/>
    </source>
</evidence>
<dbReference type="InterPro" id="IPR006089">
    <property type="entry name" value="Acyl-CoA_DH_CS"/>
</dbReference>
<gene>
    <name evidence="10" type="ORF">GCM10017566_13540</name>
</gene>
<dbReference type="Pfam" id="PF00441">
    <property type="entry name" value="Acyl-CoA_dh_1"/>
    <property type="match status" value="1"/>
</dbReference>
<keyword evidence="5 6" id="KW-0560">Oxidoreductase</keyword>
<comment type="caution">
    <text evidence="10">The sequence shown here is derived from an EMBL/GenBank/DDBJ whole genome shotgun (WGS) entry which is preliminary data.</text>
</comment>